<dbReference type="SUPFAM" id="SSF53474">
    <property type="entry name" value="alpha/beta-Hydrolases"/>
    <property type="match status" value="1"/>
</dbReference>
<dbReference type="InterPro" id="IPR050471">
    <property type="entry name" value="AB_hydrolase"/>
</dbReference>
<dbReference type="GO" id="GO:0046503">
    <property type="term" value="P:glycerolipid catabolic process"/>
    <property type="evidence" value="ECO:0007669"/>
    <property type="project" value="TreeGrafter"/>
</dbReference>
<evidence type="ECO:0000259" key="1">
    <source>
        <dbReference type="Pfam" id="PF00561"/>
    </source>
</evidence>
<keyword evidence="2" id="KW-0012">Acyltransferase</keyword>
<gene>
    <name evidence="2" type="ORF">Ga0080559_TMP3897</name>
</gene>
<dbReference type="InterPro" id="IPR000073">
    <property type="entry name" value="AB_hydrolase_1"/>
</dbReference>
<sequence>MTSLPAEDSFADLGSGRICYRQDGRSDAPAVVLVAGLGMQLIEWPEALVTALAREFRVIRLDNRDSGRSGRFGGSFTRVPAGFSWSESAPGLAAYDLRDMARDVLDLADHLGIDRFACVGFSMGGMIAQILAVMAPRRVRGVVSLSSTGGDASITATPESLRLMERFFLPFASETEAACAIRRSNAHFSLGLMPEDSPENHQLAAALVWRAADGGGYLRQALAITTTRPWRPELLGSQTPMLFLHGDRDPCIDAVSARQLAAALPRAGFRSHAGLGHWMDERTGRDCVDWLTALRSG</sequence>
<keyword evidence="3" id="KW-1185">Reference proteome</keyword>
<dbReference type="KEGG" id="tpro:Ga0080559_TMP3897"/>
<keyword evidence="2" id="KW-0808">Transferase</keyword>
<evidence type="ECO:0000313" key="2">
    <source>
        <dbReference type="EMBL" id="APX24693.1"/>
    </source>
</evidence>
<reference evidence="2 3" key="1">
    <citation type="submission" date="2016-03" db="EMBL/GenBank/DDBJ databases">
        <title>Deep-sea bacteria in the southern Pacific.</title>
        <authorList>
            <person name="Tang K."/>
        </authorList>
    </citation>
    <scope>NUCLEOTIDE SEQUENCE [LARGE SCALE GENOMIC DNA]</scope>
    <source>
        <strain evidence="2 3">JLT2016</strain>
    </source>
</reference>
<accession>A0A1U7D986</accession>
<dbReference type="RefSeq" id="WP_076624487.1">
    <property type="nucleotide sequence ID" value="NZ_BMEW01000001.1"/>
</dbReference>
<dbReference type="EMBL" id="CP014796">
    <property type="protein sequence ID" value="APX24693.1"/>
    <property type="molecule type" value="Genomic_DNA"/>
</dbReference>
<dbReference type="InterPro" id="IPR029058">
    <property type="entry name" value="AB_hydrolase_fold"/>
</dbReference>
<organism evidence="2 3">
    <name type="scientific">Salipiger profundus</name>
    <dbReference type="NCBI Taxonomy" id="1229727"/>
    <lineage>
        <taxon>Bacteria</taxon>
        <taxon>Pseudomonadati</taxon>
        <taxon>Pseudomonadota</taxon>
        <taxon>Alphaproteobacteria</taxon>
        <taxon>Rhodobacterales</taxon>
        <taxon>Roseobacteraceae</taxon>
        <taxon>Salipiger</taxon>
    </lineage>
</organism>
<keyword evidence="2" id="KW-0378">Hydrolase</keyword>
<dbReference type="PANTHER" id="PTHR43433">
    <property type="entry name" value="HYDROLASE, ALPHA/BETA FOLD FAMILY PROTEIN"/>
    <property type="match status" value="1"/>
</dbReference>
<dbReference type="Proteomes" id="UP000186559">
    <property type="component" value="Chromosome"/>
</dbReference>
<dbReference type="Gene3D" id="3.40.50.1820">
    <property type="entry name" value="alpha/beta hydrolase"/>
    <property type="match status" value="1"/>
</dbReference>
<dbReference type="PANTHER" id="PTHR43433:SF5">
    <property type="entry name" value="AB HYDROLASE-1 DOMAIN-CONTAINING PROTEIN"/>
    <property type="match status" value="1"/>
</dbReference>
<dbReference type="OrthoDB" id="9793083at2"/>
<dbReference type="Pfam" id="PF00561">
    <property type="entry name" value="Abhydrolase_1"/>
    <property type="match status" value="1"/>
</dbReference>
<proteinExistence type="predicted"/>
<dbReference type="GO" id="GO:0004806">
    <property type="term" value="F:triacylglycerol lipase activity"/>
    <property type="evidence" value="ECO:0007669"/>
    <property type="project" value="TreeGrafter"/>
</dbReference>
<evidence type="ECO:0000313" key="3">
    <source>
        <dbReference type="Proteomes" id="UP000186559"/>
    </source>
</evidence>
<feature type="domain" description="AB hydrolase-1" evidence="1">
    <location>
        <begin position="29"/>
        <end position="278"/>
    </location>
</feature>
<dbReference type="AlphaFoldDB" id="A0A1U7D986"/>
<dbReference type="GO" id="GO:0016746">
    <property type="term" value="F:acyltransferase activity"/>
    <property type="evidence" value="ECO:0007669"/>
    <property type="project" value="UniProtKB-KW"/>
</dbReference>
<name>A0A1U7D986_9RHOB</name>
<protein>
    <submittedName>
        <fullName evidence="2">Putative hydrolase or acyltransferase of alpha/beta superfamily</fullName>
    </submittedName>
</protein>
<dbReference type="STRING" id="1229727.Ga0080559_TMP3897"/>